<comment type="caution">
    <text evidence="1">The sequence shown here is derived from an EMBL/GenBank/DDBJ whole genome shotgun (WGS) entry which is preliminary data.</text>
</comment>
<dbReference type="Proteomes" id="UP001331515">
    <property type="component" value="Unassembled WGS sequence"/>
</dbReference>
<organism evidence="1 2">
    <name type="scientific">Champsocephalus gunnari</name>
    <name type="common">Mackerel icefish</name>
    <dbReference type="NCBI Taxonomy" id="52237"/>
    <lineage>
        <taxon>Eukaryota</taxon>
        <taxon>Metazoa</taxon>
        <taxon>Chordata</taxon>
        <taxon>Craniata</taxon>
        <taxon>Vertebrata</taxon>
        <taxon>Euteleostomi</taxon>
        <taxon>Actinopterygii</taxon>
        <taxon>Neopterygii</taxon>
        <taxon>Teleostei</taxon>
        <taxon>Neoteleostei</taxon>
        <taxon>Acanthomorphata</taxon>
        <taxon>Eupercaria</taxon>
        <taxon>Perciformes</taxon>
        <taxon>Notothenioidei</taxon>
        <taxon>Channichthyidae</taxon>
        <taxon>Champsocephalus</taxon>
    </lineage>
</organism>
<dbReference type="AlphaFoldDB" id="A0AAN8E1T7"/>
<accession>A0AAN8E1T7</accession>
<reference evidence="1 2" key="1">
    <citation type="journal article" date="2023" name="Mol. Biol. Evol.">
        <title>Genomics of Secondarily Temperate Adaptation in the Only Non-Antarctic Icefish.</title>
        <authorList>
            <person name="Rivera-Colon A.G."/>
            <person name="Rayamajhi N."/>
            <person name="Minhas B.F."/>
            <person name="Madrigal G."/>
            <person name="Bilyk K.T."/>
            <person name="Yoon V."/>
            <person name="Hune M."/>
            <person name="Gregory S."/>
            <person name="Cheng C.H.C."/>
            <person name="Catchen J.M."/>
        </authorList>
    </citation>
    <scope>NUCLEOTIDE SEQUENCE [LARGE SCALE GENOMIC DNA]</scope>
    <source>
        <tissue evidence="1">White muscle</tissue>
    </source>
</reference>
<name>A0AAN8E1T7_CHAGU</name>
<evidence type="ECO:0000313" key="2">
    <source>
        <dbReference type="Proteomes" id="UP001331515"/>
    </source>
</evidence>
<dbReference type="EMBL" id="JAURVH010001518">
    <property type="protein sequence ID" value="KAK5928633.1"/>
    <property type="molecule type" value="Genomic_DNA"/>
</dbReference>
<keyword evidence="2" id="KW-1185">Reference proteome</keyword>
<sequence length="77" mass="8497">MCSLFRSWQTDAVNVSFLSVTVFSGADEDLRRRRICAQPQTYISETCEQSECGSASVVATLSLPADSGQSWMTWPIS</sequence>
<gene>
    <name evidence="1" type="ORF">CgunFtcFv8_013684</name>
</gene>
<evidence type="ECO:0000313" key="1">
    <source>
        <dbReference type="EMBL" id="KAK5928633.1"/>
    </source>
</evidence>
<proteinExistence type="predicted"/>
<protein>
    <submittedName>
        <fullName evidence="1">Uncharacterized protein</fullName>
    </submittedName>
</protein>